<evidence type="ECO:0000313" key="2">
    <source>
        <dbReference type="EMBL" id="TVU38926.1"/>
    </source>
</evidence>
<feature type="non-terminal residue" evidence="2">
    <location>
        <position position="1"/>
    </location>
</feature>
<feature type="compositionally biased region" description="Basic and acidic residues" evidence="1">
    <location>
        <begin position="52"/>
        <end position="62"/>
    </location>
</feature>
<dbReference type="Pfam" id="PF11321">
    <property type="entry name" value="DUF3123"/>
    <property type="match status" value="1"/>
</dbReference>
<feature type="region of interest" description="Disordered" evidence="1">
    <location>
        <begin position="166"/>
        <end position="209"/>
    </location>
</feature>
<dbReference type="Gramene" id="TVU38926">
    <property type="protein sequence ID" value="TVU38926"/>
    <property type="gene ID" value="EJB05_12323"/>
</dbReference>
<name>A0A5J9VTI5_9POAL</name>
<evidence type="ECO:0000313" key="3">
    <source>
        <dbReference type="Proteomes" id="UP000324897"/>
    </source>
</evidence>
<evidence type="ECO:0000256" key="1">
    <source>
        <dbReference type="SAM" id="MobiDB-lite"/>
    </source>
</evidence>
<feature type="compositionally biased region" description="Low complexity" evidence="1">
    <location>
        <begin position="463"/>
        <end position="472"/>
    </location>
</feature>
<dbReference type="Proteomes" id="UP000324897">
    <property type="component" value="Chromosome 4"/>
</dbReference>
<dbReference type="EMBL" id="RWGY01000007">
    <property type="protein sequence ID" value="TVU38926.1"/>
    <property type="molecule type" value="Genomic_DNA"/>
</dbReference>
<feature type="compositionally biased region" description="Low complexity" evidence="1">
    <location>
        <begin position="166"/>
        <end position="185"/>
    </location>
</feature>
<comment type="caution">
    <text evidence="2">The sequence shown here is derived from an EMBL/GenBank/DDBJ whole genome shotgun (WGS) entry which is preliminary data.</text>
</comment>
<sequence length="508" mass="53015">MVQSAAMSRLRRKLQTSRTTAALAPAEGVAKKPSTPPLCHAPSSSPAPRPARHADGDTRLDRVPPSPFVFSRQRHPAEQDDNKNSSISFRQGAHVRVRTPVGTLCTGQRLVLWLGAVVVSAAEEEGGYLCVAYTHHKHPRTDPSGAVRVPKKDVKDMLMLPKPAVATATEASAGSSTVTSSHSAAPPQGDQPTAAPVRRPTTAGKSPSLLKKMEKEMRSRSDAILASCGVYFFCVDEASWKSERLELIPENAAQDLKWCERLGIKHGRRVRARASPLPAAGQIRGAGGLFSASGLLLRARALPLRRASSSAPGSLRRVPLLQGASGQIHGAAGQIQVPPASSSAAGLSSAPGPFLRVGLPPPRASPPGRQRPDPRRRRPDPGAAGLFLRCGPPPPRPASSSAPGPLLLARPLFRAQPVVLALRAWRQATPASGAAAAAPPPGFGRGGGQLRRAARGDGGGGPSSLPASGATAVAPPPGFGRGSGQLRRATIDGEMWAIKSQNFTETVI</sequence>
<proteinExistence type="predicted"/>
<dbReference type="InterPro" id="IPR021470">
    <property type="entry name" value="DUF3123"/>
</dbReference>
<dbReference type="OrthoDB" id="694693at2759"/>
<feature type="region of interest" description="Disordered" evidence="1">
    <location>
        <begin position="1"/>
        <end position="87"/>
    </location>
</feature>
<reference evidence="2 3" key="1">
    <citation type="journal article" date="2019" name="Sci. Rep.">
        <title>A high-quality genome of Eragrostis curvula grass provides insights into Poaceae evolution and supports new strategies to enhance forage quality.</title>
        <authorList>
            <person name="Carballo J."/>
            <person name="Santos B.A.C.M."/>
            <person name="Zappacosta D."/>
            <person name="Garbus I."/>
            <person name="Selva J.P."/>
            <person name="Gallo C.A."/>
            <person name="Diaz A."/>
            <person name="Albertini E."/>
            <person name="Caccamo M."/>
            <person name="Echenique V."/>
        </authorList>
    </citation>
    <scope>NUCLEOTIDE SEQUENCE [LARGE SCALE GENOMIC DNA]</scope>
    <source>
        <strain evidence="3">cv. Victoria</strain>
        <tissue evidence="2">Leaf</tissue>
    </source>
</reference>
<organism evidence="2 3">
    <name type="scientific">Eragrostis curvula</name>
    <name type="common">weeping love grass</name>
    <dbReference type="NCBI Taxonomy" id="38414"/>
    <lineage>
        <taxon>Eukaryota</taxon>
        <taxon>Viridiplantae</taxon>
        <taxon>Streptophyta</taxon>
        <taxon>Embryophyta</taxon>
        <taxon>Tracheophyta</taxon>
        <taxon>Spermatophyta</taxon>
        <taxon>Magnoliopsida</taxon>
        <taxon>Liliopsida</taxon>
        <taxon>Poales</taxon>
        <taxon>Poaceae</taxon>
        <taxon>PACMAD clade</taxon>
        <taxon>Chloridoideae</taxon>
        <taxon>Eragrostideae</taxon>
        <taxon>Eragrostidinae</taxon>
        <taxon>Eragrostis</taxon>
    </lineage>
</organism>
<feature type="compositionally biased region" description="Low complexity" evidence="1">
    <location>
        <begin position="381"/>
        <end position="390"/>
    </location>
</feature>
<gene>
    <name evidence="2" type="ORF">EJB05_12323</name>
</gene>
<feature type="region of interest" description="Disordered" evidence="1">
    <location>
        <begin position="431"/>
        <end position="485"/>
    </location>
</feature>
<protein>
    <submittedName>
        <fullName evidence="2">Uncharacterized protein</fullName>
    </submittedName>
</protein>
<feature type="compositionally biased region" description="Low complexity" evidence="1">
    <location>
        <begin position="338"/>
        <end position="353"/>
    </location>
</feature>
<dbReference type="AlphaFoldDB" id="A0A5J9VTI5"/>
<accession>A0A5J9VTI5</accession>
<feature type="region of interest" description="Disordered" evidence="1">
    <location>
        <begin position="332"/>
        <end position="403"/>
    </location>
</feature>
<keyword evidence="3" id="KW-1185">Reference proteome</keyword>